<name>B3RPZ8_TRIAD</name>
<gene>
    <name evidence="2" type="ORF">TRIADDRAFT_20929</name>
</gene>
<accession>B3RPZ8</accession>
<feature type="non-terminal residue" evidence="2">
    <location>
        <position position="1"/>
    </location>
</feature>
<dbReference type="CTD" id="6751320"/>
<dbReference type="AlphaFoldDB" id="B3RPZ8"/>
<protein>
    <recommendedName>
        <fullName evidence="4">Coiled-coil domain-containing protein 13</fullName>
    </recommendedName>
</protein>
<reference evidence="2 3" key="1">
    <citation type="journal article" date="2008" name="Nature">
        <title>The Trichoplax genome and the nature of placozoans.</title>
        <authorList>
            <person name="Srivastava M."/>
            <person name="Begovic E."/>
            <person name="Chapman J."/>
            <person name="Putnam N.H."/>
            <person name="Hellsten U."/>
            <person name="Kawashima T."/>
            <person name="Kuo A."/>
            <person name="Mitros T."/>
            <person name="Salamov A."/>
            <person name="Carpenter M.L."/>
            <person name="Signorovitch A.Y."/>
            <person name="Moreno M.A."/>
            <person name="Kamm K."/>
            <person name="Grimwood J."/>
            <person name="Schmutz J."/>
            <person name="Shapiro H."/>
            <person name="Grigoriev I.V."/>
            <person name="Buss L.W."/>
            <person name="Schierwater B."/>
            <person name="Dellaporta S.L."/>
            <person name="Rokhsar D.S."/>
        </authorList>
    </citation>
    <scope>NUCLEOTIDE SEQUENCE [LARGE SCALE GENOMIC DNA]</scope>
    <source>
        <strain evidence="2 3">Grell-BS-1999</strain>
    </source>
</reference>
<evidence type="ECO:0008006" key="4">
    <source>
        <dbReference type="Google" id="ProtNLM"/>
    </source>
</evidence>
<dbReference type="InParanoid" id="B3RPZ8"/>
<feature type="coiled-coil region" evidence="1">
    <location>
        <begin position="73"/>
        <end position="100"/>
    </location>
</feature>
<dbReference type="OMA" id="RTHTHXH"/>
<dbReference type="RefSeq" id="XP_002110105.1">
    <property type="nucleotide sequence ID" value="XM_002110069.1"/>
</dbReference>
<evidence type="ECO:0000256" key="1">
    <source>
        <dbReference type="SAM" id="Coils"/>
    </source>
</evidence>
<keyword evidence="3" id="KW-1185">Reference proteome</keyword>
<evidence type="ECO:0000313" key="2">
    <source>
        <dbReference type="EMBL" id="EDV28271.1"/>
    </source>
</evidence>
<evidence type="ECO:0000313" key="3">
    <source>
        <dbReference type="Proteomes" id="UP000009022"/>
    </source>
</evidence>
<keyword evidence="1" id="KW-0175">Coiled coil</keyword>
<dbReference type="PANTHER" id="PTHR31935">
    <property type="entry name" value="COILED-COIL DOMAIN-CONTAINING PROTEIN 13"/>
    <property type="match status" value="1"/>
</dbReference>
<dbReference type="HOGENOM" id="CLU_1717419_0_0_1"/>
<dbReference type="InterPro" id="IPR038929">
    <property type="entry name" value="CCDC13"/>
</dbReference>
<dbReference type="eggNOG" id="ENOG502QSV1">
    <property type="taxonomic scope" value="Eukaryota"/>
</dbReference>
<proteinExistence type="predicted"/>
<dbReference type="PANTHER" id="PTHR31935:SF1">
    <property type="entry name" value="COILED-COIL DOMAIN-CONTAINING PROTEIN 13"/>
    <property type="match status" value="1"/>
</dbReference>
<sequence>DTAASRIVELSKKNRELSSQIGIEKTQSKELARKFAELNRELDQLKKVNLDFPNDFKNKNDGDNEVFDTQEELEVTKEKLARTSTKLNEYRSQCQSQKQELKTMHKILISELGDNVNINNLLNRSSNWRGRQQQIISLQDKVCEIGYTSRWIF</sequence>
<dbReference type="KEGG" id="tad:TRIADDRAFT_20929"/>
<dbReference type="EMBL" id="DS985242">
    <property type="protein sequence ID" value="EDV28271.1"/>
    <property type="molecule type" value="Genomic_DNA"/>
</dbReference>
<dbReference type="PhylomeDB" id="B3RPZ8"/>
<dbReference type="STRING" id="10228.B3RPZ8"/>
<dbReference type="GeneID" id="6751320"/>
<dbReference type="OrthoDB" id="10258312at2759"/>
<organism evidence="2 3">
    <name type="scientific">Trichoplax adhaerens</name>
    <name type="common">Trichoplax reptans</name>
    <dbReference type="NCBI Taxonomy" id="10228"/>
    <lineage>
        <taxon>Eukaryota</taxon>
        <taxon>Metazoa</taxon>
        <taxon>Placozoa</taxon>
        <taxon>Uniplacotomia</taxon>
        <taxon>Trichoplacea</taxon>
        <taxon>Trichoplacidae</taxon>
        <taxon>Trichoplax</taxon>
    </lineage>
</organism>
<dbReference type="Proteomes" id="UP000009022">
    <property type="component" value="Unassembled WGS sequence"/>
</dbReference>